<gene>
    <name evidence="1" type="ORF">F511_22392</name>
</gene>
<organism evidence="1 2">
    <name type="scientific">Dorcoceras hygrometricum</name>
    <dbReference type="NCBI Taxonomy" id="472368"/>
    <lineage>
        <taxon>Eukaryota</taxon>
        <taxon>Viridiplantae</taxon>
        <taxon>Streptophyta</taxon>
        <taxon>Embryophyta</taxon>
        <taxon>Tracheophyta</taxon>
        <taxon>Spermatophyta</taxon>
        <taxon>Magnoliopsida</taxon>
        <taxon>eudicotyledons</taxon>
        <taxon>Gunneridae</taxon>
        <taxon>Pentapetalae</taxon>
        <taxon>asterids</taxon>
        <taxon>lamiids</taxon>
        <taxon>Lamiales</taxon>
        <taxon>Gesneriaceae</taxon>
        <taxon>Didymocarpoideae</taxon>
        <taxon>Trichosporeae</taxon>
        <taxon>Loxocarpinae</taxon>
        <taxon>Dorcoceras</taxon>
    </lineage>
</organism>
<protein>
    <submittedName>
        <fullName evidence="1">Uncharacterized protein</fullName>
    </submittedName>
</protein>
<accession>A0A2Z7B6L6</accession>
<sequence length="141" mass="15637">MAHMRARLHVRLSCIAASRTCCVDGRPLHAAVRLNWHGDASSATRNRCAMMRRFAPLIGARCSPRPCIWMRMRWLDVAHWLRYTAVDDDGLDAQLYAPIVGTSRDCAALVAAVHGLMPRAIFVVADAARRCSGDVVTADFF</sequence>
<keyword evidence="2" id="KW-1185">Reference proteome</keyword>
<name>A0A2Z7B6L6_9LAMI</name>
<evidence type="ECO:0000313" key="2">
    <source>
        <dbReference type="Proteomes" id="UP000250235"/>
    </source>
</evidence>
<reference evidence="1 2" key="1">
    <citation type="journal article" date="2015" name="Proc. Natl. Acad. Sci. U.S.A.">
        <title>The resurrection genome of Boea hygrometrica: A blueprint for survival of dehydration.</title>
        <authorList>
            <person name="Xiao L."/>
            <person name="Yang G."/>
            <person name="Zhang L."/>
            <person name="Yang X."/>
            <person name="Zhao S."/>
            <person name="Ji Z."/>
            <person name="Zhou Q."/>
            <person name="Hu M."/>
            <person name="Wang Y."/>
            <person name="Chen M."/>
            <person name="Xu Y."/>
            <person name="Jin H."/>
            <person name="Xiao X."/>
            <person name="Hu G."/>
            <person name="Bao F."/>
            <person name="Hu Y."/>
            <person name="Wan P."/>
            <person name="Li L."/>
            <person name="Deng X."/>
            <person name="Kuang T."/>
            <person name="Xiang C."/>
            <person name="Zhu J.K."/>
            <person name="Oliver M.J."/>
            <person name="He Y."/>
        </authorList>
    </citation>
    <scope>NUCLEOTIDE SEQUENCE [LARGE SCALE GENOMIC DNA]</scope>
    <source>
        <strain evidence="2">cv. XS01</strain>
    </source>
</reference>
<dbReference type="EMBL" id="KV009425">
    <property type="protein sequence ID" value="KZV29227.1"/>
    <property type="molecule type" value="Genomic_DNA"/>
</dbReference>
<dbReference type="AlphaFoldDB" id="A0A2Z7B6L6"/>
<proteinExistence type="predicted"/>
<dbReference type="Proteomes" id="UP000250235">
    <property type="component" value="Unassembled WGS sequence"/>
</dbReference>
<evidence type="ECO:0000313" key="1">
    <source>
        <dbReference type="EMBL" id="KZV29227.1"/>
    </source>
</evidence>